<dbReference type="EMBL" id="JBHUDD010000042">
    <property type="protein sequence ID" value="MFD1508961.1"/>
    <property type="molecule type" value="Genomic_DNA"/>
</dbReference>
<protein>
    <submittedName>
        <fullName evidence="5">SDR family NAD(P)-dependent oxidoreductase</fullName>
    </submittedName>
</protein>
<dbReference type="RefSeq" id="WP_379914109.1">
    <property type="nucleotide sequence ID" value="NZ_JBHUDD010000042.1"/>
</dbReference>
<dbReference type="InterPro" id="IPR057326">
    <property type="entry name" value="KR_dom"/>
</dbReference>
<dbReference type="SUPFAM" id="SSF51735">
    <property type="entry name" value="NAD(P)-binding Rossmann-fold domains"/>
    <property type="match status" value="1"/>
</dbReference>
<dbReference type="PRINTS" id="PR00081">
    <property type="entry name" value="GDHRDH"/>
</dbReference>
<dbReference type="Proteomes" id="UP001597186">
    <property type="component" value="Unassembled WGS sequence"/>
</dbReference>
<dbReference type="PROSITE" id="PS00061">
    <property type="entry name" value="ADH_SHORT"/>
    <property type="match status" value="1"/>
</dbReference>
<dbReference type="PANTHER" id="PTHR45024:SF2">
    <property type="entry name" value="SCP2 DOMAIN-CONTAINING PROTEIN"/>
    <property type="match status" value="1"/>
</dbReference>
<evidence type="ECO:0000259" key="4">
    <source>
        <dbReference type="SMART" id="SM00822"/>
    </source>
</evidence>
<sequence length="311" mass="32785">MSEIRFDGRVAIVTGAGVGLGRAHALGLAARGASVVVNDLGAGTDGSGTSSEAARAVAHEIRQSGGRAIANGADVTNPDQVQAMVDETLAEFGHVDILVNNAGILRDKTFAKQTLADFQKVVDVHLMGSVNCTHALWRHMIERGYGRIVFTTSASGLYGNFGQSNYGAAKAAMLGLMNVLAQEGGRKNIRVNMLAPTAATRMTEDLLPPETLDLLQPETITPGLLALVCDDAPSRMILGAGAGCFSETRIYETAGVALQGDDLTPEGVMAHMAQIRDPQGQQEMPGAFNQTRKYARMAAQARGLPAPWEDL</sequence>
<dbReference type="InterPro" id="IPR002347">
    <property type="entry name" value="SDR_fam"/>
</dbReference>
<proteinExistence type="inferred from homology"/>
<comment type="caution">
    <text evidence="5">The sequence shown here is derived from an EMBL/GenBank/DDBJ whole genome shotgun (WGS) entry which is preliminary data.</text>
</comment>
<keyword evidence="2" id="KW-0560">Oxidoreductase</keyword>
<evidence type="ECO:0000313" key="5">
    <source>
        <dbReference type="EMBL" id="MFD1508961.1"/>
    </source>
</evidence>
<evidence type="ECO:0000256" key="1">
    <source>
        <dbReference type="ARBA" id="ARBA00006484"/>
    </source>
</evidence>
<organism evidence="5 6">
    <name type="scientific">Lacimonas salitolerans</name>
    <dbReference type="NCBI Taxonomy" id="1323750"/>
    <lineage>
        <taxon>Bacteria</taxon>
        <taxon>Pseudomonadati</taxon>
        <taxon>Pseudomonadota</taxon>
        <taxon>Alphaproteobacteria</taxon>
        <taxon>Rhodobacterales</taxon>
        <taxon>Paracoccaceae</taxon>
        <taxon>Lacimonas</taxon>
    </lineage>
</organism>
<comment type="similarity">
    <text evidence="1 3">Belongs to the short-chain dehydrogenases/reductases (SDR) family.</text>
</comment>
<reference evidence="6" key="1">
    <citation type="journal article" date="2019" name="Int. J. Syst. Evol. Microbiol.">
        <title>The Global Catalogue of Microorganisms (GCM) 10K type strain sequencing project: providing services to taxonomists for standard genome sequencing and annotation.</title>
        <authorList>
            <consortium name="The Broad Institute Genomics Platform"/>
            <consortium name="The Broad Institute Genome Sequencing Center for Infectious Disease"/>
            <person name="Wu L."/>
            <person name="Ma J."/>
        </authorList>
    </citation>
    <scope>NUCLEOTIDE SEQUENCE [LARGE SCALE GENOMIC DNA]</scope>
    <source>
        <strain evidence="6">CGMCC 1.12477</strain>
    </source>
</reference>
<dbReference type="InterPro" id="IPR036291">
    <property type="entry name" value="NAD(P)-bd_dom_sf"/>
</dbReference>
<dbReference type="InterPro" id="IPR051687">
    <property type="entry name" value="Peroxisomal_Beta-Oxidation"/>
</dbReference>
<accession>A0ABW4EEA1</accession>
<dbReference type="Pfam" id="PF00106">
    <property type="entry name" value="adh_short"/>
    <property type="match status" value="1"/>
</dbReference>
<gene>
    <name evidence="5" type="ORF">ACFTOW_06060</name>
</gene>
<dbReference type="SMART" id="SM00822">
    <property type="entry name" value="PKS_KR"/>
    <property type="match status" value="1"/>
</dbReference>
<evidence type="ECO:0000256" key="2">
    <source>
        <dbReference type="ARBA" id="ARBA00023002"/>
    </source>
</evidence>
<keyword evidence="6" id="KW-1185">Reference proteome</keyword>
<dbReference type="PANTHER" id="PTHR45024">
    <property type="entry name" value="DEHYDROGENASES, SHORT CHAIN"/>
    <property type="match status" value="1"/>
</dbReference>
<name>A0ABW4EEA1_9RHOB</name>
<feature type="domain" description="Ketoreductase" evidence="4">
    <location>
        <begin position="9"/>
        <end position="198"/>
    </location>
</feature>
<dbReference type="InterPro" id="IPR020904">
    <property type="entry name" value="Sc_DH/Rdtase_CS"/>
</dbReference>
<evidence type="ECO:0000256" key="3">
    <source>
        <dbReference type="RuleBase" id="RU000363"/>
    </source>
</evidence>
<dbReference type="PRINTS" id="PR00080">
    <property type="entry name" value="SDRFAMILY"/>
</dbReference>
<evidence type="ECO:0000313" key="6">
    <source>
        <dbReference type="Proteomes" id="UP001597186"/>
    </source>
</evidence>
<dbReference type="Gene3D" id="3.40.50.720">
    <property type="entry name" value="NAD(P)-binding Rossmann-like Domain"/>
    <property type="match status" value="1"/>
</dbReference>